<evidence type="ECO:0000313" key="11">
    <source>
        <dbReference type="EMBL" id="PZA15983.1"/>
    </source>
</evidence>
<evidence type="ECO:0000313" key="12">
    <source>
        <dbReference type="Proteomes" id="UP000248259"/>
    </source>
</evidence>
<gene>
    <name evidence="11" type="ORF">DNK49_13220</name>
</gene>
<dbReference type="InterPro" id="IPR006474">
    <property type="entry name" value="Helicase_Cas3_CRISPR-ass_core"/>
</dbReference>
<dbReference type="RefSeq" id="WP_110525303.1">
    <property type="nucleotide sequence ID" value="NZ_QKOE01000009.1"/>
</dbReference>
<feature type="domain" description="HD Cas3-type" evidence="10">
    <location>
        <begin position="18"/>
        <end position="223"/>
    </location>
</feature>
<comment type="similarity">
    <text evidence="1">In the N-terminal section; belongs to the CRISPR-associated nuclease Cas3-HD family.</text>
</comment>
<dbReference type="PROSITE" id="PS51643">
    <property type="entry name" value="HD_CAS3"/>
    <property type="match status" value="1"/>
</dbReference>
<proteinExistence type="inferred from homology"/>
<dbReference type="InterPro" id="IPR027417">
    <property type="entry name" value="P-loop_NTPase"/>
</dbReference>
<keyword evidence="7" id="KW-0347">Helicase</keyword>
<keyword evidence="9" id="KW-0051">Antiviral defense</keyword>
<dbReference type="EMBL" id="QKOE01000009">
    <property type="protein sequence ID" value="PZA15983.1"/>
    <property type="molecule type" value="Genomic_DNA"/>
</dbReference>
<keyword evidence="8" id="KW-0067">ATP-binding</keyword>
<dbReference type="InterPro" id="IPR014001">
    <property type="entry name" value="Helicase_ATP-bd"/>
</dbReference>
<dbReference type="GO" id="GO:0046872">
    <property type="term" value="F:metal ion binding"/>
    <property type="evidence" value="ECO:0007669"/>
    <property type="project" value="UniProtKB-KW"/>
</dbReference>
<dbReference type="GO" id="GO:0004519">
    <property type="term" value="F:endonuclease activity"/>
    <property type="evidence" value="ECO:0007669"/>
    <property type="project" value="UniProtKB-KW"/>
</dbReference>
<keyword evidence="11" id="KW-0255">Endonuclease</keyword>
<evidence type="ECO:0000259" key="10">
    <source>
        <dbReference type="PROSITE" id="PS51643"/>
    </source>
</evidence>
<dbReference type="PANTHER" id="PTHR47963:SF9">
    <property type="entry name" value="CRISPR-ASSOCIATED ENDONUCLEASE_HELICASE CAS3"/>
    <property type="match status" value="1"/>
</dbReference>
<evidence type="ECO:0000256" key="2">
    <source>
        <dbReference type="ARBA" id="ARBA00009046"/>
    </source>
</evidence>
<dbReference type="InterPro" id="IPR038257">
    <property type="entry name" value="CRISPR-assoc_Cas3_HD_sf"/>
</dbReference>
<evidence type="ECO:0000256" key="4">
    <source>
        <dbReference type="ARBA" id="ARBA00022723"/>
    </source>
</evidence>
<dbReference type="NCBIfam" id="TIGR01596">
    <property type="entry name" value="cas3_HD"/>
    <property type="match status" value="1"/>
</dbReference>
<dbReference type="Proteomes" id="UP000248259">
    <property type="component" value="Unassembled WGS sequence"/>
</dbReference>
<accession>A0A323UVL3</accession>
<dbReference type="InterPro" id="IPR054712">
    <property type="entry name" value="Cas3-like_dom"/>
</dbReference>
<dbReference type="AlphaFoldDB" id="A0A323UVL3"/>
<reference evidence="11 12" key="1">
    <citation type="submission" date="2018-06" db="EMBL/GenBank/DDBJ databases">
        <title>Azoarcus communis strain SWub3 genome.</title>
        <authorList>
            <person name="Zorraquino Salvo V."/>
            <person name="Toubiana D."/>
            <person name="Blumwald E."/>
        </authorList>
    </citation>
    <scope>NUCLEOTIDE SEQUENCE [LARGE SCALE GENOMIC DNA]</scope>
    <source>
        <strain evidence="11 12">SWub3</strain>
    </source>
</reference>
<evidence type="ECO:0000256" key="9">
    <source>
        <dbReference type="ARBA" id="ARBA00023118"/>
    </source>
</evidence>
<dbReference type="Pfam" id="PF22590">
    <property type="entry name" value="Cas3-like_C_2"/>
    <property type="match status" value="1"/>
</dbReference>
<dbReference type="GO" id="GO:0051607">
    <property type="term" value="P:defense response to virus"/>
    <property type="evidence" value="ECO:0007669"/>
    <property type="project" value="UniProtKB-KW"/>
</dbReference>
<evidence type="ECO:0000256" key="6">
    <source>
        <dbReference type="ARBA" id="ARBA00022801"/>
    </source>
</evidence>
<evidence type="ECO:0000256" key="5">
    <source>
        <dbReference type="ARBA" id="ARBA00022741"/>
    </source>
</evidence>
<evidence type="ECO:0000256" key="8">
    <source>
        <dbReference type="ARBA" id="ARBA00022840"/>
    </source>
</evidence>
<organism evidence="11 12">
    <name type="scientific">Parazoarcus communis SWub3 = DSM 12120</name>
    <dbReference type="NCBI Taxonomy" id="1121029"/>
    <lineage>
        <taxon>Bacteria</taxon>
        <taxon>Pseudomonadati</taxon>
        <taxon>Pseudomonadota</taxon>
        <taxon>Betaproteobacteria</taxon>
        <taxon>Rhodocyclales</taxon>
        <taxon>Zoogloeaceae</taxon>
        <taxon>Parazoarcus</taxon>
    </lineage>
</organism>
<dbReference type="SUPFAM" id="SSF52540">
    <property type="entry name" value="P-loop containing nucleoside triphosphate hydrolases"/>
    <property type="match status" value="1"/>
</dbReference>
<dbReference type="Pfam" id="PF18019">
    <property type="entry name" value="Cas3_HD"/>
    <property type="match status" value="1"/>
</dbReference>
<keyword evidence="4" id="KW-0479">Metal-binding</keyword>
<name>A0A323UVL3_9RHOO</name>
<dbReference type="SMART" id="SM00487">
    <property type="entry name" value="DEXDc"/>
    <property type="match status" value="1"/>
</dbReference>
<evidence type="ECO:0000256" key="1">
    <source>
        <dbReference type="ARBA" id="ARBA00006847"/>
    </source>
</evidence>
<dbReference type="GO" id="GO:0016787">
    <property type="term" value="F:hydrolase activity"/>
    <property type="evidence" value="ECO:0007669"/>
    <property type="project" value="UniProtKB-KW"/>
</dbReference>
<dbReference type="CDD" id="cd09641">
    <property type="entry name" value="Cas3''_I"/>
    <property type="match status" value="1"/>
</dbReference>
<dbReference type="GO" id="GO:0005524">
    <property type="term" value="F:ATP binding"/>
    <property type="evidence" value="ECO:0007669"/>
    <property type="project" value="UniProtKB-KW"/>
</dbReference>
<keyword evidence="3" id="KW-0540">Nuclease</keyword>
<dbReference type="PANTHER" id="PTHR47963">
    <property type="entry name" value="DEAD-BOX ATP-DEPENDENT RNA HELICASE 47, MITOCHONDRIAL"/>
    <property type="match status" value="1"/>
</dbReference>
<keyword evidence="5" id="KW-0547">Nucleotide-binding</keyword>
<sequence length="924" mass="102415">MSAPHFGYWGKARPLGAAGDDYHLLPYHCLDVAAVGVTLLKRSPALRKLFAEALVLDADEPLYSWFAFCLAIHDLGKFAESFQGQRADLVKRLRGRDPDLGKPYVVRHDSLGWLIWEHHLKDCAADQCWFGPNSEDMLDGIGWWMRASTGHHGLPPDSRGHWRHHSCPEDTAAIEGFLDELRALFPLDAIKHAHAALGTDAFEGRSRDLAWWFAGVTVLSDWIGSNTEFFPYRAEATPLQEYWEEAQERAETALKSVGVLPARCSKRNFAELFAEIATPSPLQIWAIDTPLTSAPQIHLLEDVTGAGKTEAAVMLAHRLMTSGCADGFFIALPTMATANAMYGRIAEVYRKLFEGHPSLVLAHGQRALVEAFADSVLPAGQEEDDTAQRDDTATARCNAWLADHAKRALLAPAGVGTIDQVLLATLYSKHQSLRLLGLFRKVLIVDEVHACDAYMQRVLETVLTFHALAGGSVILLSATLPDQMKHALFNAFARGRSADPLPRTSSPGFPLVTSWHEGQTNAALEPIVAREAVCRDVAVRYVTDEHEVLCAIRQALAQGKCVCWMRNTVSDVLAAHAHFENELDADHLIVFHARFALQDRLATEERILTHFGKSSTPALRAGRLVIASQVAEQSLDADWDMVISDLAPIDRLIQRAGRLQRHPRDTDGARLVDPQATDQRGQPCLWVLGPAWSETPAANWYKQAFPKAAAVYPHHGHLWLTARALQQGRVAMPEDARVLIEGVFGEGAELPSGLQANANQADGAYFSDLSVAQQNTIKIADGYIRGGIDWWSEAKTPTRLGEASMTVLLARWDGDRLRPWAEHENPRHAWAYSSVKVAERLIARRVPESDGAKEQLVKDAEALLPDKGKWSVVLALQETAEGWTGTALSMEQENKPSRPLRWRYDHVRGLEQMQDAECFEQEQE</sequence>
<dbReference type="NCBIfam" id="TIGR01587">
    <property type="entry name" value="cas3_core"/>
    <property type="match status" value="1"/>
</dbReference>
<evidence type="ECO:0000256" key="3">
    <source>
        <dbReference type="ARBA" id="ARBA00022722"/>
    </source>
</evidence>
<dbReference type="GO" id="GO:0003723">
    <property type="term" value="F:RNA binding"/>
    <property type="evidence" value="ECO:0007669"/>
    <property type="project" value="TreeGrafter"/>
</dbReference>
<dbReference type="Gene3D" id="3.40.50.300">
    <property type="entry name" value="P-loop containing nucleotide triphosphate hydrolases"/>
    <property type="match status" value="2"/>
</dbReference>
<comment type="similarity">
    <text evidence="2">In the central section; belongs to the CRISPR-associated helicase Cas3 family.</text>
</comment>
<keyword evidence="6" id="KW-0378">Hydrolase</keyword>
<dbReference type="Gene3D" id="1.10.3210.30">
    <property type="match status" value="1"/>
</dbReference>
<keyword evidence="12" id="KW-1185">Reference proteome</keyword>
<dbReference type="OrthoDB" id="9810236at2"/>
<dbReference type="GO" id="GO:0003724">
    <property type="term" value="F:RNA helicase activity"/>
    <property type="evidence" value="ECO:0007669"/>
    <property type="project" value="TreeGrafter"/>
</dbReference>
<dbReference type="InterPro" id="IPR050547">
    <property type="entry name" value="DEAD_box_RNA_helicases"/>
</dbReference>
<comment type="caution">
    <text evidence="11">The sequence shown here is derived from an EMBL/GenBank/DDBJ whole genome shotgun (WGS) entry which is preliminary data.</text>
</comment>
<protein>
    <submittedName>
        <fullName evidence="11">CRISPR-associated helicase/endonuclease Cas3</fullName>
    </submittedName>
</protein>
<evidence type="ECO:0000256" key="7">
    <source>
        <dbReference type="ARBA" id="ARBA00022806"/>
    </source>
</evidence>
<dbReference type="InterPro" id="IPR006483">
    <property type="entry name" value="CRISPR-assoc_Cas3_HD"/>
</dbReference>